<accession>A0A7W5GBI7</accession>
<sequence length="95" mass="10774">MTLLLTNVSFCKRPELEIKPDSGPFCTYGIRSPLQVALLSVENGEPVVVLSMICVRKRLKYVNPPVNNKKKNINEINVENTVKTNQMIGREKLFL</sequence>
<keyword evidence="2" id="KW-1185">Reference proteome</keyword>
<dbReference type="EMBL" id="JACHXW010000012">
    <property type="protein sequence ID" value="MBB3153850.1"/>
    <property type="molecule type" value="Genomic_DNA"/>
</dbReference>
<evidence type="ECO:0000313" key="2">
    <source>
        <dbReference type="Proteomes" id="UP000518605"/>
    </source>
</evidence>
<proteinExistence type="predicted"/>
<organism evidence="1 2">
    <name type="scientific">Paenibacillus endophyticus</name>
    <dbReference type="NCBI Taxonomy" id="1294268"/>
    <lineage>
        <taxon>Bacteria</taxon>
        <taxon>Bacillati</taxon>
        <taxon>Bacillota</taxon>
        <taxon>Bacilli</taxon>
        <taxon>Bacillales</taxon>
        <taxon>Paenibacillaceae</taxon>
        <taxon>Paenibacillus</taxon>
    </lineage>
</organism>
<dbReference type="Proteomes" id="UP000518605">
    <property type="component" value="Unassembled WGS sequence"/>
</dbReference>
<name>A0A7W5GBI7_9BACL</name>
<protein>
    <submittedName>
        <fullName evidence="1">Uncharacterized protein</fullName>
    </submittedName>
</protein>
<comment type="caution">
    <text evidence="1">The sequence shown here is derived from an EMBL/GenBank/DDBJ whole genome shotgun (WGS) entry which is preliminary data.</text>
</comment>
<gene>
    <name evidence="1" type="ORF">FHS16_003925</name>
</gene>
<reference evidence="1 2" key="1">
    <citation type="submission" date="2020-08" db="EMBL/GenBank/DDBJ databases">
        <title>Genomic Encyclopedia of Type Strains, Phase III (KMG-III): the genomes of soil and plant-associated and newly described type strains.</title>
        <authorList>
            <person name="Whitman W."/>
        </authorList>
    </citation>
    <scope>NUCLEOTIDE SEQUENCE [LARGE SCALE GENOMIC DNA]</scope>
    <source>
        <strain evidence="1 2">CECT 8234</strain>
    </source>
</reference>
<evidence type="ECO:0000313" key="1">
    <source>
        <dbReference type="EMBL" id="MBB3153850.1"/>
    </source>
</evidence>
<dbReference type="AlphaFoldDB" id="A0A7W5GBI7"/>